<dbReference type="InterPro" id="IPR017452">
    <property type="entry name" value="GPCR_Rhodpsn_7TM"/>
</dbReference>
<comment type="subcellular location">
    <subcellularLocation>
        <location evidence="1">Membrane</location>
    </subcellularLocation>
</comment>
<reference evidence="8 9" key="1">
    <citation type="journal article" date="2023" name="Sci. Data">
        <title>Genome assembly of the Korean intertidal mud-creeper Batillaria attramentaria.</title>
        <authorList>
            <person name="Patra A.K."/>
            <person name="Ho P.T."/>
            <person name="Jun S."/>
            <person name="Lee S.J."/>
            <person name="Kim Y."/>
            <person name="Won Y.J."/>
        </authorList>
    </citation>
    <scope>NUCLEOTIDE SEQUENCE [LARGE SCALE GENOMIC DNA]</scope>
    <source>
        <strain evidence="8">Wonlab-2016</strain>
    </source>
</reference>
<evidence type="ECO:0000313" key="8">
    <source>
        <dbReference type="EMBL" id="KAK7501784.1"/>
    </source>
</evidence>
<evidence type="ECO:0000256" key="5">
    <source>
        <dbReference type="SAM" id="MobiDB-lite"/>
    </source>
</evidence>
<dbReference type="PROSITE" id="PS50262">
    <property type="entry name" value="G_PROTEIN_RECEP_F1_2"/>
    <property type="match status" value="1"/>
</dbReference>
<dbReference type="PANTHER" id="PTHR46641">
    <property type="entry name" value="FMRFAMIDE RECEPTOR-RELATED"/>
    <property type="match status" value="1"/>
</dbReference>
<evidence type="ECO:0000313" key="9">
    <source>
        <dbReference type="Proteomes" id="UP001519460"/>
    </source>
</evidence>
<organism evidence="8 9">
    <name type="scientific">Batillaria attramentaria</name>
    <dbReference type="NCBI Taxonomy" id="370345"/>
    <lineage>
        <taxon>Eukaryota</taxon>
        <taxon>Metazoa</taxon>
        <taxon>Spiralia</taxon>
        <taxon>Lophotrochozoa</taxon>
        <taxon>Mollusca</taxon>
        <taxon>Gastropoda</taxon>
        <taxon>Caenogastropoda</taxon>
        <taxon>Sorbeoconcha</taxon>
        <taxon>Cerithioidea</taxon>
        <taxon>Batillariidae</taxon>
        <taxon>Batillaria</taxon>
    </lineage>
</organism>
<dbReference type="AlphaFoldDB" id="A0ABD0LQ24"/>
<protein>
    <recommendedName>
        <fullName evidence="7">G-protein coupled receptors family 1 profile domain-containing protein</fullName>
    </recommendedName>
</protein>
<evidence type="ECO:0000256" key="2">
    <source>
        <dbReference type="ARBA" id="ARBA00022692"/>
    </source>
</evidence>
<keyword evidence="9" id="KW-1185">Reference proteome</keyword>
<dbReference type="InterPro" id="IPR052954">
    <property type="entry name" value="GPCR-Ligand_Int"/>
</dbReference>
<evidence type="ECO:0000256" key="6">
    <source>
        <dbReference type="SAM" id="Phobius"/>
    </source>
</evidence>
<evidence type="ECO:0000256" key="1">
    <source>
        <dbReference type="ARBA" id="ARBA00004370"/>
    </source>
</evidence>
<evidence type="ECO:0000256" key="3">
    <source>
        <dbReference type="ARBA" id="ARBA00022989"/>
    </source>
</evidence>
<comment type="caution">
    <text evidence="8">The sequence shown here is derived from an EMBL/GenBank/DDBJ whole genome shotgun (WGS) entry which is preliminary data.</text>
</comment>
<dbReference type="SUPFAM" id="SSF81321">
    <property type="entry name" value="Family A G protein-coupled receptor-like"/>
    <property type="match status" value="1"/>
</dbReference>
<proteinExistence type="predicted"/>
<keyword evidence="3 6" id="KW-1133">Transmembrane helix</keyword>
<dbReference type="EMBL" id="JACVVK020000029">
    <property type="protein sequence ID" value="KAK7501784.1"/>
    <property type="molecule type" value="Genomic_DNA"/>
</dbReference>
<name>A0ABD0LQ24_9CAEN</name>
<feature type="transmembrane region" description="Helical" evidence="6">
    <location>
        <begin position="84"/>
        <end position="103"/>
    </location>
</feature>
<feature type="domain" description="G-protein coupled receptors family 1 profile" evidence="7">
    <location>
        <begin position="29"/>
        <end position="360"/>
    </location>
</feature>
<dbReference type="Pfam" id="PF00001">
    <property type="entry name" value="7tm_1"/>
    <property type="match status" value="1"/>
</dbReference>
<keyword evidence="2 6" id="KW-0812">Transmembrane</keyword>
<feature type="transmembrane region" description="Helical" evidence="6">
    <location>
        <begin position="57"/>
        <end position="78"/>
    </location>
</feature>
<keyword evidence="4 6" id="KW-0472">Membrane</keyword>
<evidence type="ECO:0000256" key="4">
    <source>
        <dbReference type="ARBA" id="ARBA00023136"/>
    </source>
</evidence>
<accession>A0ABD0LQ24</accession>
<feature type="transmembrane region" description="Helical" evidence="6">
    <location>
        <begin position="144"/>
        <end position="162"/>
    </location>
</feature>
<feature type="region of interest" description="Disordered" evidence="5">
    <location>
        <begin position="258"/>
        <end position="283"/>
    </location>
</feature>
<feature type="transmembrane region" description="Helical" evidence="6">
    <location>
        <begin position="205"/>
        <end position="226"/>
    </location>
</feature>
<dbReference type="InterPro" id="IPR000276">
    <property type="entry name" value="GPCR_Rhodpsn"/>
</dbReference>
<dbReference type="Proteomes" id="UP001519460">
    <property type="component" value="Unassembled WGS sequence"/>
</dbReference>
<sequence>MFQIFPWDEGMLTLRDYYNISLGVTIFCTPLALIGIFTNSAAIAVFLRMRRSVTSTYFILVTFIDLGYLLLIFPYSVITLVLGHRLAACSYVNLIFFLYLNYFAGSALRKLSNCVTMMISLDRCFVIAFPVKARAFQHLRKPKLYVLCFACLSFLLRVFSLMKYRIVRVHDPQGECSGDFVASQFYLDTVQNGVAFIVDTARYVLFTYIPVTSMALASMSMIYILARHSKRNKESYQQHQAPATTVRNSVDLQMTAGADPQSTASVGPQDSDMSKSSMRAKGPEATSTPFFQLSRQQSLTVLVYTIFFLLLALPDSLQILLKLYIPGFFIGGKEMYLVTTASVIYFLLDVVSSAMNFFVYIASGSLFRAEVCRLLRQMFRCK</sequence>
<evidence type="ECO:0000259" key="7">
    <source>
        <dbReference type="PROSITE" id="PS50262"/>
    </source>
</evidence>
<gene>
    <name evidence="8" type="ORF">BaRGS_00006870</name>
</gene>
<dbReference type="Gene3D" id="1.20.1070.10">
    <property type="entry name" value="Rhodopsin 7-helix transmembrane proteins"/>
    <property type="match status" value="1"/>
</dbReference>
<feature type="transmembrane region" description="Helical" evidence="6">
    <location>
        <begin position="344"/>
        <end position="367"/>
    </location>
</feature>
<dbReference type="GO" id="GO:0016020">
    <property type="term" value="C:membrane"/>
    <property type="evidence" value="ECO:0007669"/>
    <property type="project" value="UniProtKB-SubCell"/>
</dbReference>
<feature type="transmembrane region" description="Helical" evidence="6">
    <location>
        <begin position="20"/>
        <end position="45"/>
    </location>
</feature>
<dbReference type="PANTHER" id="PTHR46641:SF2">
    <property type="entry name" value="FMRFAMIDE RECEPTOR"/>
    <property type="match status" value="1"/>
</dbReference>
<feature type="transmembrane region" description="Helical" evidence="6">
    <location>
        <begin position="301"/>
        <end position="324"/>
    </location>
</feature>